<dbReference type="InterPro" id="IPR011712">
    <property type="entry name" value="Sig_transdc_His_kin_sub3_dim/P"/>
</dbReference>
<evidence type="ECO:0000256" key="9">
    <source>
        <dbReference type="SAM" id="Phobius"/>
    </source>
</evidence>
<evidence type="ECO:0000313" key="12">
    <source>
        <dbReference type="Proteomes" id="UP001597205"/>
    </source>
</evidence>
<dbReference type="SMART" id="SM00387">
    <property type="entry name" value="HATPase_c"/>
    <property type="match status" value="1"/>
</dbReference>
<keyword evidence="9" id="KW-0472">Membrane</keyword>
<organism evidence="11 12">
    <name type="scientific">Sphingobacterium daejeonense</name>
    <dbReference type="NCBI Taxonomy" id="371142"/>
    <lineage>
        <taxon>Bacteria</taxon>
        <taxon>Pseudomonadati</taxon>
        <taxon>Bacteroidota</taxon>
        <taxon>Sphingobacteriia</taxon>
        <taxon>Sphingobacteriales</taxon>
        <taxon>Sphingobacteriaceae</taxon>
        <taxon>Sphingobacterium</taxon>
    </lineage>
</organism>
<keyword evidence="5" id="KW-0547">Nucleotide-binding</keyword>
<evidence type="ECO:0000256" key="3">
    <source>
        <dbReference type="ARBA" id="ARBA00022553"/>
    </source>
</evidence>
<feature type="domain" description="Histidine kinase/HSP90-like ATPase" evidence="10">
    <location>
        <begin position="168"/>
        <end position="259"/>
    </location>
</feature>
<keyword evidence="9" id="KW-0812">Transmembrane</keyword>
<keyword evidence="9" id="KW-1133">Transmembrane helix</keyword>
<dbReference type="SUPFAM" id="SSF55874">
    <property type="entry name" value="ATPase domain of HSP90 chaperone/DNA topoisomerase II/histidine kinase"/>
    <property type="match status" value="1"/>
</dbReference>
<dbReference type="PANTHER" id="PTHR24421">
    <property type="entry name" value="NITRATE/NITRITE SENSOR PROTEIN NARX-RELATED"/>
    <property type="match status" value="1"/>
</dbReference>
<evidence type="ECO:0000256" key="5">
    <source>
        <dbReference type="ARBA" id="ARBA00022741"/>
    </source>
</evidence>
<evidence type="ECO:0000259" key="10">
    <source>
        <dbReference type="SMART" id="SM00387"/>
    </source>
</evidence>
<evidence type="ECO:0000256" key="8">
    <source>
        <dbReference type="ARBA" id="ARBA00023012"/>
    </source>
</evidence>
<dbReference type="InterPro" id="IPR050482">
    <property type="entry name" value="Sensor_HK_TwoCompSys"/>
</dbReference>
<evidence type="ECO:0000256" key="2">
    <source>
        <dbReference type="ARBA" id="ARBA00012438"/>
    </source>
</evidence>
<feature type="transmembrane region" description="Helical" evidence="9">
    <location>
        <begin position="15"/>
        <end position="36"/>
    </location>
</feature>
<dbReference type="EMBL" id="JBHTKY010000020">
    <property type="protein sequence ID" value="MFD1166555.1"/>
    <property type="molecule type" value="Genomic_DNA"/>
</dbReference>
<sequence>MPLLFLLYAKIYIEIYEISILLILAIIIVVFVFLLYNQYYRRLQEENNLRHQQELQFEVDSKALAINTQEEERKRIARTLHDELGNKLQVLKLNLNSFQEQLDSDQFLVFREKLDGLIDTTREISHRMYPVNLEYFGLVLTLEEMESNLVGYDYKLFLLRPYTERPLSFEVQVYRIILEFVNNTIKHAHANKLQIYIRDTGTNISFLLKDNGRGFSMDNKKGMGLSNMNTRVELLNGKSKLSSSIGKGTRLIMLFSKHEGHE</sequence>
<evidence type="ECO:0000256" key="7">
    <source>
        <dbReference type="ARBA" id="ARBA00022840"/>
    </source>
</evidence>
<dbReference type="EC" id="2.7.13.3" evidence="2"/>
<dbReference type="Proteomes" id="UP001597205">
    <property type="component" value="Unassembled WGS sequence"/>
</dbReference>
<proteinExistence type="predicted"/>
<dbReference type="CDD" id="cd16917">
    <property type="entry name" value="HATPase_UhpB-NarQ-NarX-like"/>
    <property type="match status" value="1"/>
</dbReference>
<dbReference type="Pfam" id="PF07730">
    <property type="entry name" value="HisKA_3"/>
    <property type="match status" value="1"/>
</dbReference>
<dbReference type="InterPro" id="IPR036890">
    <property type="entry name" value="HATPase_C_sf"/>
</dbReference>
<dbReference type="PANTHER" id="PTHR24421:SF10">
    <property type="entry name" value="NITRATE_NITRITE SENSOR PROTEIN NARQ"/>
    <property type="match status" value="1"/>
</dbReference>
<comment type="caution">
    <text evidence="11">The sequence shown here is derived from an EMBL/GenBank/DDBJ whole genome shotgun (WGS) entry which is preliminary data.</text>
</comment>
<keyword evidence="6 11" id="KW-0418">Kinase</keyword>
<reference evidence="12" key="1">
    <citation type="journal article" date="2019" name="Int. J. Syst. Evol. Microbiol.">
        <title>The Global Catalogue of Microorganisms (GCM) 10K type strain sequencing project: providing services to taxonomists for standard genome sequencing and annotation.</title>
        <authorList>
            <consortium name="The Broad Institute Genomics Platform"/>
            <consortium name="The Broad Institute Genome Sequencing Center for Infectious Disease"/>
            <person name="Wu L."/>
            <person name="Ma J."/>
        </authorList>
    </citation>
    <scope>NUCLEOTIDE SEQUENCE [LARGE SCALE GENOMIC DNA]</scope>
    <source>
        <strain evidence="12">CCUG 52468</strain>
    </source>
</reference>
<evidence type="ECO:0000256" key="6">
    <source>
        <dbReference type="ARBA" id="ARBA00022777"/>
    </source>
</evidence>
<dbReference type="Gene3D" id="1.20.5.1930">
    <property type="match status" value="1"/>
</dbReference>
<name>A0ABW3RNC3_9SPHI</name>
<dbReference type="GO" id="GO:0016301">
    <property type="term" value="F:kinase activity"/>
    <property type="evidence" value="ECO:0007669"/>
    <property type="project" value="UniProtKB-KW"/>
</dbReference>
<evidence type="ECO:0000313" key="11">
    <source>
        <dbReference type="EMBL" id="MFD1166555.1"/>
    </source>
</evidence>
<dbReference type="InterPro" id="IPR003594">
    <property type="entry name" value="HATPase_dom"/>
</dbReference>
<keyword evidence="4" id="KW-0808">Transferase</keyword>
<dbReference type="Pfam" id="PF02518">
    <property type="entry name" value="HATPase_c"/>
    <property type="match status" value="1"/>
</dbReference>
<evidence type="ECO:0000256" key="1">
    <source>
        <dbReference type="ARBA" id="ARBA00000085"/>
    </source>
</evidence>
<keyword evidence="3" id="KW-0597">Phosphoprotein</keyword>
<keyword evidence="8" id="KW-0902">Two-component regulatory system</keyword>
<keyword evidence="7" id="KW-0067">ATP-binding</keyword>
<evidence type="ECO:0000256" key="4">
    <source>
        <dbReference type="ARBA" id="ARBA00022679"/>
    </source>
</evidence>
<comment type="catalytic activity">
    <reaction evidence="1">
        <text>ATP + protein L-histidine = ADP + protein N-phospho-L-histidine.</text>
        <dbReference type="EC" id="2.7.13.3"/>
    </reaction>
</comment>
<protein>
    <recommendedName>
        <fullName evidence="2">histidine kinase</fullName>
        <ecNumber evidence="2">2.7.13.3</ecNumber>
    </recommendedName>
</protein>
<keyword evidence="12" id="KW-1185">Reference proteome</keyword>
<accession>A0ABW3RNC3</accession>
<dbReference type="Gene3D" id="3.30.565.10">
    <property type="entry name" value="Histidine kinase-like ATPase, C-terminal domain"/>
    <property type="match status" value="1"/>
</dbReference>
<gene>
    <name evidence="11" type="ORF">ACFQ2C_13150</name>
</gene>